<dbReference type="InterPro" id="IPR011335">
    <property type="entry name" value="Restrct_endonuc-II-like"/>
</dbReference>
<comment type="subunit">
    <text evidence="10">Heterotrimer of RecB, RecC and RecD. All subunits contribute to DNA-binding.</text>
</comment>
<evidence type="ECO:0000313" key="12">
    <source>
        <dbReference type="EMBL" id="SDJ44147.1"/>
    </source>
</evidence>
<accession>A0A1G8TRT3</accession>
<keyword evidence="13" id="KW-1185">Reference proteome</keyword>
<dbReference type="AlphaFoldDB" id="A0A1G8TRT3"/>
<dbReference type="GO" id="GO:0005524">
    <property type="term" value="F:ATP binding"/>
    <property type="evidence" value="ECO:0007669"/>
    <property type="project" value="UniProtKB-UniRule"/>
</dbReference>
<comment type="miscellaneous">
    <text evidence="10">In the RecBCD complex, RecB has a slow 3'-5' helicase, an exonuclease activity and loads RecA onto ssDNA, RecD has a fast 5'-3' helicase activity, while RecC stimulates the ATPase and processivity of the RecB helicase and contributes to recognition of the Chi site.</text>
</comment>
<dbReference type="Pfam" id="PF04257">
    <property type="entry name" value="Exonuc_V_gamma"/>
    <property type="match status" value="1"/>
</dbReference>
<keyword evidence="5 10" id="KW-0347">Helicase</keyword>
<dbReference type="GO" id="GO:0003677">
    <property type="term" value="F:DNA binding"/>
    <property type="evidence" value="ECO:0007669"/>
    <property type="project" value="UniProtKB-UniRule"/>
</dbReference>
<protein>
    <recommendedName>
        <fullName evidence="10">RecBCD enzyme subunit RecC</fullName>
    </recommendedName>
    <alternativeName>
        <fullName evidence="10">Exonuclease V subunit RecC</fullName>
        <shortName evidence="10">ExoV subunit RecC</shortName>
    </alternativeName>
    <alternativeName>
        <fullName evidence="10">Helicase/nuclease RecBCD subunit RecC</fullName>
    </alternativeName>
</protein>
<dbReference type="Gene3D" id="1.10.10.990">
    <property type="match status" value="1"/>
</dbReference>
<dbReference type="PANTHER" id="PTHR30591">
    <property type="entry name" value="RECBCD ENZYME SUBUNIT RECC"/>
    <property type="match status" value="1"/>
</dbReference>
<evidence type="ECO:0000256" key="1">
    <source>
        <dbReference type="ARBA" id="ARBA00022722"/>
    </source>
</evidence>
<name>A0A1G8TRT3_9GAMM</name>
<keyword evidence="2 10" id="KW-0547">Nucleotide-binding</keyword>
<evidence type="ECO:0000256" key="4">
    <source>
        <dbReference type="ARBA" id="ARBA00022801"/>
    </source>
</evidence>
<keyword evidence="4 10" id="KW-0378">Hydrolase</keyword>
<feature type="domain" description="RecC C-terminal" evidence="11">
    <location>
        <begin position="834"/>
        <end position="1073"/>
    </location>
</feature>
<dbReference type="InterPro" id="IPR013986">
    <property type="entry name" value="DExx_box_DNA_helicase_dom_sf"/>
</dbReference>
<dbReference type="SUPFAM" id="SSF52980">
    <property type="entry name" value="Restriction endonuclease-like"/>
    <property type="match status" value="1"/>
</dbReference>
<keyword evidence="8 10" id="KW-0238">DNA-binding</keyword>
<dbReference type="GO" id="GO:0008854">
    <property type="term" value="F:exodeoxyribonuclease V activity"/>
    <property type="evidence" value="ECO:0007669"/>
    <property type="project" value="InterPro"/>
</dbReference>
<evidence type="ECO:0000256" key="7">
    <source>
        <dbReference type="ARBA" id="ARBA00022840"/>
    </source>
</evidence>
<evidence type="ECO:0000256" key="9">
    <source>
        <dbReference type="ARBA" id="ARBA00023204"/>
    </source>
</evidence>
<dbReference type="InterPro" id="IPR027417">
    <property type="entry name" value="P-loop_NTPase"/>
</dbReference>
<dbReference type="GO" id="GO:0003678">
    <property type="term" value="F:DNA helicase activity"/>
    <property type="evidence" value="ECO:0007669"/>
    <property type="project" value="UniProtKB-UniRule"/>
</dbReference>
<dbReference type="SUPFAM" id="SSF52540">
    <property type="entry name" value="P-loop containing nucleoside triphosphate hydrolases"/>
    <property type="match status" value="2"/>
</dbReference>
<evidence type="ECO:0000256" key="3">
    <source>
        <dbReference type="ARBA" id="ARBA00022763"/>
    </source>
</evidence>
<dbReference type="Proteomes" id="UP000199527">
    <property type="component" value="Unassembled WGS sequence"/>
</dbReference>
<dbReference type="PANTHER" id="PTHR30591:SF1">
    <property type="entry name" value="RECBCD ENZYME SUBUNIT RECC"/>
    <property type="match status" value="1"/>
</dbReference>
<keyword evidence="3 10" id="KW-0227">DNA damage</keyword>
<evidence type="ECO:0000256" key="10">
    <source>
        <dbReference type="HAMAP-Rule" id="MF_01486"/>
    </source>
</evidence>
<gene>
    <name evidence="10" type="primary">recC</name>
    <name evidence="12" type="ORF">SAMN04488540_10864</name>
</gene>
<dbReference type="RefSeq" id="WP_090365305.1">
    <property type="nucleotide sequence ID" value="NZ_FNEM01000008.1"/>
</dbReference>
<evidence type="ECO:0000256" key="6">
    <source>
        <dbReference type="ARBA" id="ARBA00022839"/>
    </source>
</evidence>
<dbReference type="HAMAP" id="MF_01486">
    <property type="entry name" value="RecC"/>
    <property type="match status" value="1"/>
</dbReference>
<evidence type="ECO:0000313" key="13">
    <source>
        <dbReference type="Proteomes" id="UP000199527"/>
    </source>
</evidence>
<dbReference type="InterPro" id="IPR006697">
    <property type="entry name" value="RecC"/>
</dbReference>
<proteinExistence type="inferred from homology"/>
<dbReference type="NCBIfam" id="TIGR01450">
    <property type="entry name" value="recC"/>
    <property type="match status" value="1"/>
</dbReference>
<dbReference type="Pfam" id="PF17946">
    <property type="entry name" value="RecC_C"/>
    <property type="match status" value="1"/>
</dbReference>
<dbReference type="Gene3D" id="3.40.50.300">
    <property type="entry name" value="P-loop containing nucleotide triphosphate hydrolases"/>
    <property type="match status" value="2"/>
</dbReference>
<evidence type="ECO:0000256" key="2">
    <source>
        <dbReference type="ARBA" id="ARBA00022741"/>
    </source>
</evidence>
<keyword evidence="7 10" id="KW-0067">ATP-binding</keyword>
<dbReference type="OrthoDB" id="9762834at2"/>
<sequence length="1139" mass="128571">MSAPIVPGLSIIHANQMEPLRTLLVEWIRAHPLGPLENEIFLVQSNGMAQWLKLALASEQGLGIAAALEMQLPSRFLWQSYRAVLGEQAVPKDSPYDKPQLRWRLMKLLPQLLTQPVFAPLKQFLHDDGDCRKLDQLAEQLADLFDQYQVYRADWLDAWARGDDTLLSAGGEPTDIDGAQAWQPALWRAVVNDMTPQWRDSSRARLHQSFIDALEQAPQRPPALPRRVLVFGISALPQQAVESLKALAKHCQILLCVQNPCQHFWADIVEDRELLRRELARARHSRKPGAPAVIDLESMHQHANPLLASWGKQGRDYIGLLYGIDEPDQYRDYFRTIDLWQSPLPESSVPSLLNRIQQGIFDLEPMPASPQPLDVEDRSVVFHLAHSRQREVEVLHDQLLRRFNEQADLSPSDVIVMMPDVDLYAPHIEAVFGHLERDDSRYIPFTIADRPERGHQVVVLALEKLLHLSQSRFTVSELLELLAVPALRARFDIDESQLPLLARWVEQAGVRWGLDGQQRQSFQLPEQLEQNTWRFGLKRMLLGYAVGQGENWHGIEPLDEVGGLDAALVGKVCELIDALAQLWQQLGQSHTPSQWNQLLRSAVAALFLPQDEQETLLLERMQDALAQWLAACDDAGLDQELPITVVREVALAPFGDEGVSQRFLAGKVNFCTLMPMRAIPFQQVCLLGMNDGDYPRSRPPLDFDMMARAGQYRPGDRSRREDDRYLFLEALLAAREQLYISYIGRNVRDNSERTPSVLVGQLQDYLCSAFTLAGQNLLDSLTTVHPLQPFAPAYFDGQHPALFSYASEWQQVHHQPSLPQAEADARLPALSRDEPLMLSELQGLLADPVRSFMNQRLGVWFVQEMSVSDDLEPFALDGLQRYLLRDELLQQLYLSEPQQARDALEVTVSKLVRRGQLPMKGFAALASQDLAEPAWQAYQHYQHCLQGLTLTEASLELRHSHGDLVLEDWLSRLYQDSQGHWVQLQVRPGNLGGKAGLKNPLHMNALYCGHLAACACDHSITSMLIGSDGVWQLALMAPQQARERLQMLMTLYADAMRQPLPVAPRAAFAYLAADGNHDDRLQSAQSAYEPGFFGGGDLGYSPYLARQYPDFSRLDGDRFAALAEALYQPLLDLVEQVEV</sequence>
<dbReference type="Gene3D" id="3.40.50.10930">
    <property type="match status" value="1"/>
</dbReference>
<evidence type="ECO:0000259" key="11">
    <source>
        <dbReference type="Pfam" id="PF17946"/>
    </source>
</evidence>
<keyword evidence="1 10" id="KW-0540">Nuclease</keyword>
<reference evidence="13" key="1">
    <citation type="submission" date="2016-10" db="EMBL/GenBank/DDBJ databases">
        <authorList>
            <person name="Varghese N."/>
            <person name="Submissions S."/>
        </authorList>
    </citation>
    <scope>NUCLEOTIDE SEQUENCE [LARGE SCALE GENOMIC DNA]</scope>
    <source>
        <strain evidence="13">DSM 23317</strain>
    </source>
</reference>
<organism evidence="12 13">
    <name type="scientific">Ferrimonas sediminum</name>
    <dbReference type="NCBI Taxonomy" id="718193"/>
    <lineage>
        <taxon>Bacteria</taxon>
        <taxon>Pseudomonadati</taxon>
        <taxon>Pseudomonadota</taxon>
        <taxon>Gammaproteobacteria</taxon>
        <taxon>Alteromonadales</taxon>
        <taxon>Ferrimonadaceae</taxon>
        <taxon>Ferrimonas</taxon>
    </lineage>
</organism>
<dbReference type="EMBL" id="FNEM01000008">
    <property type="protein sequence ID" value="SDJ44147.1"/>
    <property type="molecule type" value="Genomic_DNA"/>
</dbReference>
<keyword evidence="6 10" id="KW-0269">Exonuclease</keyword>
<dbReference type="GO" id="GO:0009338">
    <property type="term" value="C:exodeoxyribonuclease V complex"/>
    <property type="evidence" value="ECO:0007669"/>
    <property type="project" value="InterPro"/>
</dbReference>
<dbReference type="InterPro" id="IPR041500">
    <property type="entry name" value="RecC_C"/>
</dbReference>
<evidence type="ECO:0000256" key="5">
    <source>
        <dbReference type="ARBA" id="ARBA00022806"/>
    </source>
</evidence>
<dbReference type="GO" id="GO:0000724">
    <property type="term" value="P:double-strand break repair via homologous recombination"/>
    <property type="evidence" value="ECO:0007669"/>
    <property type="project" value="UniProtKB-UniRule"/>
</dbReference>
<comment type="function">
    <text evidence="10">A helicase/nuclease that prepares dsDNA breaks (DSB) for recombinational DNA repair. Binds to DSBs and unwinds DNA via a highly rapid and processive ATP-dependent bidirectional helicase activity. Unwinds dsDNA until it encounters a Chi (crossover hotspot instigator) sequence from the 3' direction. Cuts ssDNA a few nucleotides 3' to the Chi site. The properties and activities of the enzyme are changed at Chi. The Chi-altered holoenzyme produces a long 3'-ssDNA overhang and facilitates RecA-binding to the ssDNA for homologous DNA recombination and repair. Holoenzyme degrades any linearized DNA that is unable to undergo homologous recombination. In the holoenzyme this subunit recognizes the wild-type Chi sequence, and when added to isolated RecB increases its ATP-dependent helicase processivity.</text>
</comment>
<dbReference type="PIRSF" id="PIRSF000980">
    <property type="entry name" value="RecC"/>
    <property type="match status" value="1"/>
</dbReference>
<evidence type="ECO:0000256" key="8">
    <source>
        <dbReference type="ARBA" id="ARBA00023125"/>
    </source>
</evidence>
<keyword evidence="9 10" id="KW-0234">DNA repair</keyword>
<dbReference type="Gene3D" id="1.10.10.160">
    <property type="match status" value="1"/>
</dbReference>
<comment type="similarity">
    <text evidence="10">Belongs to the RecC family.</text>
</comment>